<dbReference type="EMBL" id="AP027729">
    <property type="protein sequence ID" value="BDZ42652.1"/>
    <property type="molecule type" value="Genomic_DNA"/>
</dbReference>
<gene>
    <name evidence="2" type="ORF">GCM10025865_19510</name>
</gene>
<keyword evidence="3" id="KW-1185">Reference proteome</keyword>
<dbReference type="RefSeq" id="WP_286217102.1">
    <property type="nucleotide sequence ID" value="NZ_AP027729.1"/>
</dbReference>
<proteinExistence type="inferred from homology"/>
<sequence length="96" mass="10241">MSTFEVDSARVAQAGTAVNGSVTVIRSEVAAMMRHLQDLQTVWRGSASTAFTGLMAQWQATQVQVEASLDDITAALGNAAQTYEEAETANARMFSL</sequence>
<name>A0ABM8G3Q2_9CELL</name>
<comment type="similarity">
    <text evidence="1">Belongs to the WXG100 family.</text>
</comment>
<reference evidence="3" key="1">
    <citation type="journal article" date="2019" name="Int. J. Syst. Evol. Microbiol.">
        <title>The Global Catalogue of Microorganisms (GCM) 10K type strain sequencing project: providing services to taxonomists for standard genome sequencing and annotation.</title>
        <authorList>
            <consortium name="The Broad Institute Genomics Platform"/>
            <consortium name="The Broad Institute Genome Sequencing Center for Infectious Disease"/>
            <person name="Wu L."/>
            <person name="Ma J."/>
        </authorList>
    </citation>
    <scope>NUCLEOTIDE SEQUENCE [LARGE SCALE GENOMIC DNA]</scope>
    <source>
        <strain evidence="3">NBRC 108565</strain>
    </source>
</reference>
<evidence type="ECO:0000256" key="1">
    <source>
        <dbReference type="RuleBase" id="RU362001"/>
    </source>
</evidence>
<dbReference type="NCBIfam" id="TIGR03930">
    <property type="entry name" value="WXG100_ESAT6"/>
    <property type="match status" value="1"/>
</dbReference>
<protein>
    <recommendedName>
        <fullName evidence="1">ESAT-6-like protein</fullName>
    </recommendedName>
</protein>
<dbReference type="SUPFAM" id="SSF140453">
    <property type="entry name" value="EsxAB dimer-like"/>
    <property type="match status" value="1"/>
</dbReference>
<dbReference type="Pfam" id="PF06013">
    <property type="entry name" value="WXG100"/>
    <property type="match status" value="1"/>
</dbReference>
<accession>A0ABM8G3Q2</accession>
<dbReference type="InterPro" id="IPR036689">
    <property type="entry name" value="ESAT-6-like_sf"/>
</dbReference>
<dbReference type="Gene3D" id="1.10.287.1060">
    <property type="entry name" value="ESAT-6-like"/>
    <property type="match status" value="1"/>
</dbReference>
<evidence type="ECO:0000313" key="3">
    <source>
        <dbReference type="Proteomes" id="UP001321475"/>
    </source>
</evidence>
<dbReference type="InterPro" id="IPR010310">
    <property type="entry name" value="T7SS_ESAT-6-like"/>
</dbReference>
<dbReference type="Proteomes" id="UP001321475">
    <property type="component" value="Chromosome"/>
</dbReference>
<organism evidence="2 3">
    <name type="scientific">Paraoerskovia sediminicola</name>
    <dbReference type="NCBI Taxonomy" id="1138587"/>
    <lineage>
        <taxon>Bacteria</taxon>
        <taxon>Bacillati</taxon>
        <taxon>Actinomycetota</taxon>
        <taxon>Actinomycetes</taxon>
        <taxon>Micrococcales</taxon>
        <taxon>Cellulomonadaceae</taxon>
        <taxon>Paraoerskovia</taxon>
    </lineage>
</organism>
<evidence type="ECO:0000313" key="2">
    <source>
        <dbReference type="EMBL" id="BDZ42652.1"/>
    </source>
</evidence>